<dbReference type="EMBL" id="BDIP01007199">
    <property type="protein sequence ID" value="GIQ91130.1"/>
    <property type="molecule type" value="Genomic_DNA"/>
</dbReference>
<protein>
    <submittedName>
        <fullName evidence="1">Uncharacterized protein</fullName>
    </submittedName>
</protein>
<name>A0A9K3DA18_9EUKA</name>
<feature type="non-terminal residue" evidence="1">
    <location>
        <position position="1"/>
    </location>
</feature>
<reference evidence="1 2" key="1">
    <citation type="journal article" date="2018" name="PLoS ONE">
        <title>The draft genome of Kipferlia bialata reveals reductive genome evolution in fornicate parasites.</title>
        <authorList>
            <person name="Tanifuji G."/>
            <person name="Takabayashi S."/>
            <person name="Kume K."/>
            <person name="Takagi M."/>
            <person name="Nakayama T."/>
            <person name="Kamikawa R."/>
            <person name="Inagaki Y."/>
            <person name="Hashimoto T."/>
        </authorList>
    </citation>
    <scope>NUCLEOTIDE SEQUENCE [LARGE SCALE GENOMIC DNA]</scope>
    <source>
        <strain evidence="1">NY0173</strain>
    </source>
</reference>
<accession>A0A9K3DA18</accession>
<keyword evidence="2" id="KW-1185">Reference proteome</keyword>
<dbReference type="AlphaFoldDB" id="A0A9K3DA18"/>
<dbReference type="Proteomes" id="UP000265618">
    <property type="component" value="Unassembled WGS sequence"/>
</dbReference>
<gene>
    <name evidence="1" type="ORF">KIPB_014234</name>
</gene>
<evidence type="ECO:0000313" key="1">
    <source>
        <dbReference type="EMBL" id="GIQ91130.1"/>
    </source>
</evidence>
<comment type="caution">
    <text evidence="1">The sequence shown here is derived from an EMBL/GenBank/DDBJ whole genome shotgun (WGS) entry which is preliminary data.</text>
</comment>
<organism evidence="1 2">
    <name type="scientific">Kipferlia bialata</name>
    <dbReference type="NCBI Taxonomy" id="797122"/>
    <lineage>
        <taxon>Eukaryota</taxon>
        <taxon>Metamonada</taxon>
        <taxon>Carpediemonas-like organisms</taxon>
        <taxon>Kipferlia</taxon>
    </lineage>
</organism>
<evidence type="ECO:0000313" key="2">
    <source>
        <dbReference type="Proteomes" id="UP000265618"/>
    </source>
</evidence>
<proteinExistence type="predicted"/>
<sequence>MSAGPPDTGHVQCDPVVPALEVLKGLKQATRDRWEVFSIQLNAEE</sequence>